<feature type="region of interest" description="Disordered" evidence="1">
    <location>
        <begin position="612"/>
        <end position="636"/>
    </location>
</feature>
<evidence type="ECO:0000313" key="3">
    <source>
        <dbReference type="EMBL" id="MFC4334629.1"/>
    </source>
</evidence>
<dbReference type="PRINTS" id="PR01950">
    <property type="entry name" value="LANCSUPER"/>
</dbReference>
<feature type="compositionally biased region" description="Basic and acidic residues" evidence="1">
    <location>
        <begin position="619"/>
        <end position="636"/>
    </location>
</feature>
<dbReference type="RefSeq" id="WP_380618503.1">
    <property type="nucleotide sequence ID" value="NZ_JBHSDK010000007.1"/>
</dbReference>
<proteinExistence type="predicted"/>
<keyword evidence="4" id="KW-1185">Reference proteome</keyword>
<sequence length="1035" mass="112203">MPTSNDTLVLAQAAALHERRPGSTTGKGADAATDAWARRLLEEEGTLDAYLSRQGLDRDGLAALLSGGSWTPRPGSTDWLARADEWLLRPTSHHLATGPLVIEGSRVEELPFPGLLGPVVAEQADHLDRWSWLTEEARAGLLDRLAERLATLSLRCLVTDLARDTAEGAYERLDTALSKPDERLRFYARYPVLAKDLTVGIANWRAQVERILDRLVADADALADADLLPCDYRTLRDIELATGDSHEAGQTVAILRFTDGHRLVYKPRDCSVFTLYRDTLDALAPMLPLESRLHAPIALVRPEYGWVEHIAHATGTTDPGTYLRKLGGLLAIAHVFGSSDLHLENVIASPAGPVPVDLETLVQNRSGKTDTSVAAQVAVRRLNESVLGTGILPVQLTAGEDTSIDVSVSTGGLKEDTGYATAHQLVDPCTDRMRIEAVETPIGKAKNQPPGMTAALVRAHRTALSDGFAETYRAVLTQRTRLREILTEAPDMTVRHIVRATRSYSLLLTEMRQPGRLRSGIDRDHLLRSLWVRLAEHPDEADLIRAEEQAIRRLDVPLFSTGLDTSALHTDGHEIAPGYFERTTRDDVLHRLDDLSENAIAESRRIIDESILAATPAQERTEPPREAPLPERASDSEAALRRAAREQGELLVDTAILGQDDATWISVCSSTDSTGLEYRPIGPTLYDGLAGIAFAATYAHEVLPDLGLDDLAHRTVHAVAAILDDWAQDRVELPIGAFSGAAGLLYAIAHYDSRLGGDRYRKLRAAAVRRLATASANDKYLDVMAGTAGAIAVIAALPEVRTDYGREALRALADRLIERGVDAGDGSLAWETGTARARLGGFSHGATGIGWTLAKAAALLDDDGIATAARRALQFDDTLFDPTRHRWLDVRPESVAQGKAFPAHWCHGASGIAMARASAATLLKAPELLDLAVLGAQETTRDVLPSDDSLCHGTLGNLLAMRETARHVSTDIGLDGFRNRVIDRLDREAPRSGLPQGITTVRGLLLGTAGSMYALCRELRPSIPNALLLDGPPER</sequence>
<evidence type="ECO:0000256" key="1">
    <source>
        <dbReference type="SAM" id="MobiDB-lite"/>
    </source>
</evidence>
<dbReference type="PIRSF" id="PIRSF037228">
    <property type="entry name" value="Lant_mod_RumM"/>
    <property type="match status" value="1"/>
</dbReference>
<dbReference type="CDD" id="cd04792">
    <property type="entry name" value="LanM-like"/>
    <property type="match status" value="1"/>
</dbReference>
<dbReference type="InterPro" id="IPR025410">
    <property type="entry name" value="Lant_dehyd"/>
</dbReference>
<reference evidence="4" key="1">
    <citation type="journal article" date="2019" name="Int. J. Syst. Evol. Microbiol.">
        <title>The Global Catalogue of Microorganisms (GCM) 10K type strain sequencing project: providing services to taxonomists for standard genome sequencing and annotation.</title>
        <authorList>
            <consortium name="The Broad Institute Genomics Platform"/>
            <consortium name="The Broad Institute Genome Sequencing Center for Infectious Disease"/>
            <person name="Wu L."/>
            <person name="Ma J."/>
        </authorList>
    </citation>
    <scope>NUCLEOTIDE SEQUENCE [LARGE SCALE GENOMIC DNA]</scope>
    <source>
        <strain evidence="4">IBRC-M 10908</strain>
    </source>
</reference>
<evidence type="ECO:0000313" key="4">
    <source>
        <dbReference type="Proteomes" id="UP001595823"/>
    </source>
</evidence>
<accession>A0ABV8TV15</accession>
<gene>
    <name evidence="3" type="primary">lanM</name>
    <name evidence="3" type="ORF">ACFPET_05395</name>
</gene>
<organism evidence="3 4">
    <name type="scientific">Salininema proteolyticum</name>
    <dbReference type="NCBI Taxonomy" id="1607685"/>
    <lineage>
        <taxon>Bacteria</taxon>
        <taxon>Bacillati</taxon>
        <taxon>Actinomycetota</taxon>
        <taxon>Actinomycetes</taxon>
        <taxon>Glycomycetales</taxon>
        <taxon>Glycomycetaceae</taxon>
        <taxon>Salininema</taxon>
    </lineage>
</organism>
<protein>
    <submittedName>
        <fullName evidence="3">Type 2 lanthipeptide synthetase LanM</fullName>
    </submittedName>
</protein>
<evidence type="ECO:0000259" key="2">
    <source>
        <dbReference type="Pfam" id="PF13575"/>
    </source>
</evidence>
<dbReference type="Gene3D" id="1.50.10.10">
    <property type="match status" value="1"/>
</dbReference>
<name>A0ABV8TV15_9ACTN</name>
<feature type="domain" description="Lantibiotic biosynthesis protein dehydration" evidence="2">
    <location>
        <begin position="190"/>
        <end position="561"/>
    </location>
</feature>
<dbReference type="NCBIfam" id="TIGR03897">
    <property type="entry name" value="lanti_2_LanM"/>
    <property type="match status" value="1"/>
</dbReference>
<dbReference type="Pfam" id="PF13575">
    <property type="entry name" value="DUF4135"/>
    <property type="match status" value="1"/>
</dbReference>
<dbReference type="InterPro" id="IPR017146">
    <property type="entry name" value="Lanti_2_LanM"/>
</dbReference>
<dbReference type="EMBL" id="JBHSDK010000007">
    <property type="protein sequence ID" value="MFC4334629.1"/>
    <property type="molecule type" value="Genomic_DNA"/>
</dbReference>
<dbReference type="SUPFAM" id="SSF158745">
    <property type="entry name" value="LanC-like"/>
    <property type="match status" value="1"/>
</dbReference>
<comment type="caution">
    <text evidence="3">The sequence shown here is derived from an EMBL/GenBank/DDBJ whole genome shotgun (WGS) entry which is preliminary data.</text>
</comment>
<dbReference type="InterPro" id="IPR012341">
    <property type="entry name" value="6hp_glycosidase-like_sf"/>
</dbReference>
<dbReference type="SMART" id="SM01260">
    <property type="entry name" value="LANC_like"/>
    <property type="match status" value="1"/>
</dbReference>
<dbReference type="Pfam" id="PF05147">
    <property type="entry name" value="LANC_like"/>
    <property type="match status" value="1"/>
</dbReference>
<dbReference type="Proteomes" id="UP001595823">
    <property type="component" value="Unassembled WGS sequence"/>
</dbReference>
<dbReference type="InterPro" id="IPR007822">
    <property type="entry name" value="LANC-like"/>
</dbReference>